<reference evidence="1 2" key="1">
    <citation type="journal article" date="2016" name="Genome Announc.">
        <title>Draft Genome Sequence of the Thermotolerant Cyanobacterium Desertifilum sp. IPPAS B-1220.</title>
        <authorList>
            <person name="Mironov K.S."/>
            <person name="Sinetova M.A."/>
            <person name="Bolatkhan K."/>
            <person name="Zayadan B.K."/>
            <person name="Ustinova V.V."/>
            <person name="Kupriyanova E.V."/>
            <person name="Skrypnik A.N."/>
            <person name="Gogoleva N.E."/>
            <person name="Gogolev Y.V."/>
            <person name="Los D.A."/>
        </authorList>
    </citation>
    <scope>NUCLEOTIDE SEQUENCE [LARGE SCALE GENOMIC DNA]</scope>
    <source>
        <strain evidence="1 2">IPPAS B-1220</strain>
    </source>
</reference>
<protein>
    <submittedName>
        <fullName evidence="1">EAL domain-containing protein</fullName>
    </submittedName>
</protein>
<accession>A0ACD5GUP0</accession>
<keyword evidence="2" id="KW-1185">Reference proteome</keyword>
<gene>
    <name evidence="1" type="ORF">BH720_001550</name>
</gene>
<sequence length="152" mass="16833">MQLGLLERLDGVLQETGISGNQLKLEITESAIMENTASETVLLNQLRTLGIQLSIDDFGTGYSSLGRLHQLPIDTLKIDRSFVNRMETDSEGYEIVRAILTLAHSLEMDAIAEGIETSQQLVQLRELGCNYGQGYFFSPPMNSTEAVRFTCS</sequence>
<evidence type="ECO:0000313" key="2">
    <source>
        <dbReference type="Proteomes" id="UP000095472"/>
    </source>
</evidence>
<dbReference type="EMBL" id="CP182909">
    <property type="protein sequence ID" value="XPM64700.1"/>
    <property type="molecule type" value="Genomic_DNA"/>
</dbReference>
<proteinExistence type="predicted"/>
<organism evidence="1 2">
    <name type="scientific">Desertifilum tharense IPPAS B-1220</name>
    <dbReference type="NCBI Taxonomy" id="1781255"/>
    <lineage>
        <taxon>Bacteria</taxon>
        <taxon>Bacillati</taxon>
        <taxon>Cyanobacteriota</taxon>
        <taxon>Cyanophyceae</taxon>
        <taxon>Desertifilales</taxon>
        <taxon>Desertifilaceae</taxon>
        <taxon>Desertifilum</taxon>
    </lineage>
</organism>
<name>A0ACD5GUP0_9CYAN</name>
<dbReference type="Proteomes" id="UP000095472">
    <property type="component" value="Chromosome"/>
</dbReference>
<evidence type="ECO:0000313" key="1">
    <source>
        <dbReference type="EMBL" id="XPM64700.1"/>
    </source>
</evidence>